<proteinExistence type="predicted"/>
<organism evidence="1 2">
    <name type="scientific">Linderina macrospora</name>
    <dbReference type="NCBI Taxonomy" id="4868"/>
    <lineage>
        <taxon>Eukaryota</taxon>
        <taxon>Fungi</taxon>
        <taxon>Fungi incertae sedis</taxon>
        <taxon>Zoopagomycota</taxon>
        <taxon>Kickxellomycotina</taxon>
        <taxon>Kickxellomycetes</taxon>
        <taxon>Kickxellales</taxon>
        <taxon>Kickxellaceae</taxon>
        <taxon>Linderina</taxon>
    </lineage>
</organism>
<evidence type="ECO:0000313" key="1">
    <source>
        <dbReference type="EMBL" id="KAJ1930498.1"/>
    </source>
</evidence>
<dbReference type="EMBL" id="JANBPW010006397">
    <property type="protein sequence ID" value="KAJ1930498.1"/>
    <property type="molecule type" value="Genomic_DNA"/>
</dbReference>
<dbReference type="Proteomes" id="UP001150603">
    <property type="component" value="Unassembled WGS sequence"/>
</dbReference>
<protein>
    <submittedName>
        <fullName evidence="1">Uncharacterized protein</fullName>
    </submittedName>
</protein>
<gene>
    <name evidence="1" type="ORF">FBU59_006967</name>
</gene>
<comment type="caution">
    <text evidence="1">The sequence shown here is derived from an EMBL/GenBank/DDBJ whole genome shotgun (WGS) entry which is preliminary data.</text>
</comment>
<reference evidence="1" key="1">
    <citation type="submission" date="2022-07" db="EMBL/GenBank/DDBJ databases">
        <title>Phylogenomic reconstructions and comparative analyses of Kickxellomycotina fungi.</title>
        <authorList>
            <person name="Reynolds N.K."/>
            <person name="Stajich J.E."/>
            <person name="Barry K."/>
            <person name="Grigoriev I.V."/>
            <person name="Crous P."/>
            <person name="Smith M.E."/>
        </authorList>
    </citation>
    <scope>NUCLEOTIDE SEQUENCE</scope>
    <source>
        <strain evidence="1">NRRL 5244</strain>
    </source>
</reference>
<keyword evidence="2" id="KW-1185">Reference proteome</keyword>
<accession>A0ACC1IYD7</accession>
<feature type="non-terminal residue" evidence="1">
    <location>
        <position position="300"/>
    </location>
</feature>
<name>A0ACC1IYD7_9FUNG</name>
<sequence length="300" mass="32972">MPVSGFGDGPININFRQQLQVSMLTADTCVAIEVFGTAQPLVLRRAFQEDVQIEQTLRGTSGTTLRGSIGQSSVSSLGNGSMSASQNLLVERLHEEELFVDSQHELMMWVRMQELDQDGEWDCAPCIKTAPSPAFILRQGLQRRVEITIAHNASQHLVITGVDKVSIGCPTLVNSKGIVVSSSQRSLGVASRMVVVPVGLIELAGENTRLDNRCFAKVVLPWDTSIYMSRLLDTPTNHDERVRLTLSLRLLLERGSEPLELTTDIFVQMHGRQSSVGRSWLSNIAENASSFFGFGSSHFS</sequence>
<evidence type="ECO:0000313" key="2">
    <source>
        <dbReference type="Proteomes" id="UP001150603"/>
    </source>
</evidence>